<accession>A0ABQ0A6P9</accession>
<dbReference type="GO" id="GO:0032259">
    <property type="term" value="P:methylation"/>
    <property type="evidence" value="ECO:0007669"/>
    <property type="project" value="UniProtKB-KW"/>
</dbReference>
<gene>
    <name evidence="6" type="ORF">NBRC116591_11400</name>
</gene>
<dbReference type="EMBL" id="BAABWN010000003">
    <property type="protein sequence ID" value="GAA6167330.1"/>
    <property type="molecule type" value="Genomic_DNA"/>
</dbReference>
<dbReference type="Proteomes" id="UP001465153">
    <property type="component" value="Unassembled WGS sequence"/>
</dbReference>
<dbReference type="PANTHER" id="PTHR43042">
    <property type="entry name" value="SAM-DEPENDENT METHYLTRANSFERASE"/>
    <property type="match status" value="1"/>
</dbReference>
<evidence type="ECO:0000313" key="6">
    <source>
        <dbReference type="EMBL" id="GAA6167330.1"/>
    </source>
</evidence>
<dbReference type="Gene3D" id="3.40.50.150">
    <property type="entry name" value="Vaccinia Virus protein VP39"/>
    <property type="match status" value="1"/>
</dbReference>
<proteinExistence type="predicted"/>
<evidence type="ECO:0000256" key="1">
    <source>
        <dbReference type="ARBA" id="ARBA00022552"/>
    </source>
</evidence>
<dbReference type="InterPro" id="IPR019614">
    <property type="entry name" value="SAM-dep_methyl-trfase"/>
</dbReference>
<keyword evidence="7" id="KW-1185">Reference proteome</keyword>
<evidence type="ECO:0000256" key="3">
    <source>
        <dbReference type="ARBA" id="ARBA00022679"/>
    </source>
</evidence>
<dbReference type="Pfam" id="PF10672">
    <property type="entry name" value="Methyltrans_SAM"/>
    <property type="match status" value="1"/>
</dbReference>
<dbReference type="SUPFAM" id="SSF53335">
    <property type="entry name" value="S-adenosyl-L-methionine-dependent methyltransferases"/>
    <property type="match status" value="1"/>
</dbReference>
<evidence type="ECO:0000313" key="7">
    <source>
        <dbReference type="Proteomes" id="UP001465153"/>
    </source>
</evidence>
<keyword evidence="2 6" id="KW-0489">Methyltransferase</keyword>
<keyword evidence="4" id="KW-0949">S-adenosyl-L-methionine</keyword>
<dbReference type="CDD" id="cd02440">
    <property type="entry name" value="AdoMet_MTases"/>
    <property type="match status" value="1"/>
</dbReference>
<keyword evidence="3" id="KW-0808">Transferase</keyword>
<organism evidence="6 7">
    <name type="scientific">Sessilibacter corallicola</name>
    <dbReference type="NCBI Taxonomy" id="2904075"/>
    <lineage>
        <taxon>Bacteria</taxon>
        <taxon>Pseudomonadati</taxon>
        <taxon>Pseudomonadota</taxon>
        <taxon>Gammaproteobacteria</taxon>
        <taxon>Cellvibrionales</taxon>
        <taxon>Cellvibrionaceae</taxon>
        <taxon>Sessilibacter</taxon>
    </lineage>
</organism>
<comment type="caution">
    <text evidence="6">The sequence shown here is derived from an EMBL/GenBank/DDBJ whole genome shotgun (WGS) entry which is preliminary data.</text>
</comment>
<sequence>MSERISALIDRLSQVLPNIGENSCRLIHGRGKTLPGLEQICVDWHAPLLIVSLFEAIEEPEIEQLCVYLTTLQNNPLIQSVVVHHRYRREGAWQWLFGSEHAGFFAHRNGLRFGLEVGRQQNVGFFLDMEPGRQWLEQISAGKRVLNLFSYTCAFSVVALAAGAEKVVNVDMSSRALSRGRDNHRLNGQDTSNVVFLAENILKSWGRIRKQGPFDVIIIDPPSFQKGSFVAERDYAKVIRRIPELAGETCEILACLNAPELTEAYLPRLITETLPELKLQGRLAIHPDFPEQSPNHGLKLFHYQYSNTGKSES</sequence>
<evidence type="ECO:0000256" key="4">
    <source>
        <dbReference type="ARBA" id="ARBA00022691"/>
    </source>
</evidence>
<reference evidence="6 7" key="1">
    <citation type="submission" date="2024-04" db="EMBL/GenBank/DDBJ databases">
        <title>Draft genome sequence of Sessilibacter corallicola NBRC 116591.</title>
        <authorList>
            <person name="Miyakawa T."/>
            <person name="Kusuya Y."/>
            <person name="Miura T."/>
        </authorList>
    </citation>
    <scope>NUCLEOTIDE SEQUENCE [LARGE SCALE GENOMIC DNA]</scope>
    <source>
        <strain evidence="6 7">KU-00831-HH</strain>
    </source>
</reference>
<evidence type="ECO:0000259" key="5">
    <source>
        <dbReference type="Pfam" id="PF10672"/>
    </source>
</evidence>
<feature type="domain" description="S-adenosylmethionine-dependent methyltransferase" evidence="5">
    <location>
        <begin position="25"/>
        <end position="301"/>
    </location>
</feature>
<keyword evidence="1" id="KW-0698">rRNA processing</keyword>
<dbReference type="GO" id="GO:0008168">
    <property type="term" value="F:methyltransferase activity"/>
    <property type="evidence" value="ECO:0007669"/>
    <property type="project" value="UniProtKB-KW"/>
</dbReference>
<protein>
    <submittedName>
        <fullName evidence="6">Class I SAM-dependent methyltransferase</fullName>
    </submittedName>
</protein>
<evidence type="ECO:0000256" key="2">
    <source>
        <dbReference type="ARBA" id="ARBA00022603"/>
    </source>
</evidence>
<name>A0ABQ0A6P9_9GAMM</name>
<dbReference type="InterPro" id="IPR029063">
    <property type="entry name" value="SAM-dependent_MTases_sf"/>
</dbReference>
<dbReference type="RefSeq" id="WP_353302004.1">
    <property type="nucleotide sequence ID" value="NZ_BAABWN010000003.1"/>
</dbReference>
<dbReference type="PANTHER" id="PTHR43042:SF3">
    <property type="entry name" value="RIBOSOMAL RNA LARGE SUBUNIT METHYLTRANSFERASE YWBD-RELATED"/>
    <property type="match status" value="1"/>
</dbReference>